<keyword evidence="6" id="KW-0560">Oxidoreductase</keyword>
<dbReference type="GO" id="GO:0045252">
    <property type="term" value="C:oxoglutarate dehydrogenase complex"/>
    <property type="evidence" value="ECO:0007669"/>
    <property type="project" value="TreeGrafter"/>
</dbReference>
<reference evidence="13 14" key="1">
    <citation type="journal article" date="2018" name="Mol. Genet. Genomics">
        <title>The red deer Cervus elaphus genome CerEla1.0: sequencing, annotating, genes, and chromosomes.</title>
        <authorList>
            <person name="Bana N.A."/>
            <person name="Nyiri A."/>
            <person name="Nagy J."/>
            <person name="Frank K."/>
            <person name="Nagy T."/>
            <person name="Steger V."/>
            <person name="Schiller M."/>
            <person name="Lakatos P."/>
            <person name="Sugar L."/>
            <person name="Horn P."/>
            <person name="Barta E."/>
            <person name="Orosz L."/>
        </authorList>
    </citation>
    <scope>NUCLEOTIDE SEQUENCE [LARGE SCALE GENOMIC DNA]</scope>
    <source>
        <strain evidence="13">Hungarian</strain>
    </source>
</reference>
<comment type="similarity">
    <text evidence="2">Belongs to the class-I pyridine nucleotide-disulfide oxidoreductase family.</text>
</comment>
<evidence type="ECO:0000256" key="2">
    <source>
        <dbReference type="ARBA" id="ARBA00007532"/>
    </source>
</evidence>
<comment type="catalytic activity">
    <reaction evidence="10">
        <text>N(6)-[(R)-dihydrolipoyl]-L-lysyl-[protein] + NAD(+) = N(6)-[(R)-lipoyl]-L-lysyl-[protein] + NADH + H(+)</text>
        <dbReference type="Rhea" id="RHEA:15045"/>
        <dbReference type="Rhea" id="RHEA-COMP:10474"/>
        <dbReference type="Rhea" id="RHEA-COMP:10475"/>
        <dbReference type="ChEBI" id="CHEBI:15378"/>
        <dbReference type="ChEBI" id="CHEBI:57540"/>
        <dbReference type="ChEBI" id="CHEBI:57945"/>
        <dbReference type="ChEBI" id="CHEBI:83099"/>
        <dbReference type="ChEBI" id="CHEBI:83100"/>
        <dbReference type="EC" id="1.8.1.4"/>
    </reaction>
</comment>
<dbReference type="PANTHER" id="PTHR22912">
    <property type="entry name" value="DISULFIDE OXIDOREDUCTASE"/>
    <property type="match status" value="1"/>
</dbReference>
<evidence type="ECO:0000256" key="4">
    <source>
        <dbReference type="ARBA" id="ARBA00022630"/>
    </source>
</evidence>
<comment type="caution">
    <text evidence="13">The sequence shown here is derived from an EMBL/GenBank/DDBJ whole genome shotgun (WGS) entry which is preliminary data.</text>
</comment>
<evidence type="ECO:0000256" key="1">
    <source>
        <dbReference type="ARBA" id="ARBA00001974"/>
    </source>
</evidence>
<gene>
    <name evidence="13" type="ORF">Celaphus_00012000</name>
</gene>
<dbReference type="PRINTS" id="PR00411">
    <property type="entry name" value="PNDRDTASEI"/>
</dbReference>
<keyword evidence="4" id="KW-0285">Flavoprotein</keyword>
<accession>A0A212CLE9</accession>
<dbReference type="AlphaFoldDB" id="A0A212CLE9"/>
<evidence type="ECO:0000259" key="12">
    <source>
        <dbReference type="Pfam" id="PF07992"/>
    </source>
</evidence>
<evidence type="ECO:0000256" key="9">
    <source>
        <dbReference type="ARBA" id="ARBA00031281"/>
    </source>
</evidence>
<evidence type="ECO:0000256" key="10">
    <source>
        <dbReference type="ARBA" id="ARBA00049187"/>
    </source>
</evidence>
<dbReference type="SUPFAM" id="SSF51905">
    <property type="entry name" value="FAD/NAD(P)-binding domain"/>
    <property type="match status" value="1"/>
</dbReference>
<dbReference type="Proteomes" id="UP000242450">
    <property type="component" value="Chromosome 18"/>
</dbReference>
<dbReference type="GO" id="GO:0006103">
    <property type="term" value="P:2-oxoglutarate metabolic process"/>
    <property type="evidence" value="ECO:0007669"/>
    <property type="project" value="TreeGrafter"/>
</dbReference>
<proteinExistence type="inferred from homology"/>
<dbReference type="Pfam" id="PF07992">
    <property type="entry name" value="Pyr_redox_2"/>
    <property type="match status" value="1"/>
</dbReference>
<dbReference type="Gene3D" id="3.50.50.60">
    <property type="entry name" value="FAD/NAD(P)-binding domain"/>
    <property type="match status" value="1"/>
</dbReference>
<dbReference type="InterPro" id="IPR036188">
    <property type="entry name" value="FAD/NAD-bd_sf"/>
</dbReference>
<evidence type="ECO:0000256" key="7">
    <source>
        <dbReference type="ARBA" id="ARBA00023157"/>
    </source>
</evidence>
<comment type="cofactor">
    <cofactor evidence="1">
        <name>FAD</name>
        <dbReference type="ChEBI" id="CHEBI:57692"/>
    </cofactor>
</comment>
<feature type="chain" id="PRO_5013143512" description="dihydrolipoyl dehydrogenase" evidence="11">
    <location>
        <begin position="22"/>
        <end position="98"/>
    </location>
</feature>
<dbReference type="EMBL" id="MKHE01000018">
    <property type="protein sequence ID" value="OWK06722.1"/>
    <property type="molecule type" value="Genomic_DNA"/>
</dbReference>
<dbReference type="GO" id="GO:0004148">
    <property type="term" value="F:dihydrolipoyl dehydrogenase (NADH) activity"/>
    <property type="evidence" value="ECO:0007669"/>
    <property type="project" value="UniProtKB-EC"/>
</dbReference>
<dbReference type="GO" id="GO:0005739">
    <property type="term" value="C:mitochondrion"/>
    <property type="evidence" value="ECO:0007669"/>
    <property type="project" value="TreeGrafter"/>
</dbReference>
<name>A0A212CLE9_CEREH</name>
<keyword evidence="11" id="KW-0732">Signal</keyword>
<evidence type="ECO:0000256" key="5">
    <source>
        <dbReference type="ARBA" id="ARBA00022827"/>
    </source>
</evidence>
<dbReference type="PROSITE" id="PS00076">
    <property type="entry name" value="PYRIDINE_REDOX_1"/>
    <property type="match status" value="1"/>
</dbReference>
<keyword evidence="14" id="KW-1185">Reference proteome</keyword>
<evidence type="ECO:0000256" key="8">
    <source>
        <dbReference type="ARBA" id="ARBA00023284"/>
    </source>
</evidence>
<sequence>LLISNKQFIVLYQFALIVVDADVTVIGSGPGGYVAAIKAAQLGFKTVCVEKNETLGGTCLNVGCIPSKALLNNSHFYHLAHGKDFASRGIESMYTFHI</sequence>
<feature type="non-terminal residue" evidence="13">
    <location>
        <position position="1"/>
    </location>
</feature>
<keyword evidence="7" id="KW-1015">Disulfide bond</keyword>
<dbReference type="PANTHER" id="PTHR22912:SF151">
    <property type="entry name" value="DIHYDROLIPOYL DEHYDROGENASE, MITOCHONDRIAL"/>
    <property type="match status" value="1"/>
</dbReference>
<feature type="domain" description="FAD/NAD(P)-binding" evidence="12">
    <location>
        <begin position="22"/>
        <end position="86"/>
    </location>
</feature>
<dbReference type="EC" id="1.8.1.4" evidence="3"/>
<evidence type="ECO:0000256" key="11">
    <source>
        <dbReference type="SAM" id="SignalP"/>
    </source>
</evidence>
<protein>
    <recommendedName>
        <fullName evidence="3">dihydrolipoyl dehydrogenase</fullName>
        <ecNumber evidence="3">1.8.1.4</ecNumber>
    </recommendedName>
    <alternativeName>
        <fullName evidence="9">Dihydrolipoamide dehydrogenase</fullName>
    </alternativeName>
</protein>
<dbReference type="InterPro" id="IPR023753">
    <property type="entry name" value="FAD/NAD-binding_dom"/>
</dbReference>
<dbReference type="InterPro" id="IPR012999">
    <property type="entry name" value="Pyr_OxRdtase_I_AS"/>
</dbReference>
<feature type="signal peptide" evidence="11">
    <location>
        <begin position="1"/>
        <end position="21"/>
    </location>
</feature>
<evidence type="ECO:0000313" key="13">
    <source>
        <dbReference type="EMBL" id="OWK06722.1"/>
    </source>
</evidence>
<organism evidence="13 14">
    <name type="scientific">Cervus elaphus hippelaphus</name>
    <name type="common">European red deer</name>
    <dbReference type="NCBI Taxonomy" id="46360"/>
    <lineage>
        <taxon>Eukaryota</taxon>
        <taxon>Metazoa</taxon>
        <taxon>Chordata</taxon>
        <taxon>Craniata</taxon>
        <taxon>Vertebrata</taxon>
        <taxon>Euteleostomi</taxon>
        <taxon>Mammalia</taxon>
        <taxon>Eutheria</taxon>
        <taxon>Laurasiatheria</taxon>
        <taxon>Artiodactyla</taxon>
        <taxon>Ruminantia</taxon>
        <taxon>Pecora</taxon>
        <taxon>Cervidae</taxon>
        <taxon>Cervinae</taxon>
        <taxon>Cervus</taxon>
    </lineage>
</organism>
<keyword evidence="5" id="KW-0274">FAD</keyword>
<evidence type="ECO:0000256" key="6">
    <source>
        <dbReference type="ARBA" id="ARBA00023002"/>
    </source>
</evidence>
<dbReference type="InterPro" id="IPR050151">
    <property type="entry name" value="Class-I_Pyr_Nuc-Dis_Oxidored"/>
</dbReference>
<dbReference type="OrthoDB" id="361797at2759"/>
<evidence type="ECO:0000313" key="14">
    <source>
        <dbReference type="Proteomes" id="UP000242450"/>
    </source>
</evidence>
<keyword evidence="8" id="KW-0676">Redox-active center</keyword>
<evidence type="ECO:0000256" key="3">
    <source>
        <dbReference type="ARBA" id="ARBA00012608"/>
    </source>
</evidence>
<dbReference type="GO" id="GO:0050660">
    <property type="term" value="F:flavin adenine dinucleotide binding"/>
    <property type="evidence" value="ECO:0007669"/>
    <property type="project" value="TreeGrafter"/>
</dbReference>